<dbReference type="PANTHER" id="PTHR13318">
    <property type="entry name" value="PARTNER OF PAIRED, ISOFORM B-RELATED"/>
    <property type="match status" value="1"/>
</dbReference>
<dbReference type="GO" id="GO:0031146">
    <property type="term" value="P:SCF-dependent proteasomal ubiquitin-dependent protein catabolic process"/>
    <property type="evidence" value="ECO:0007669"/>
    <property type="project" value="TreeGrafter"/>
</dbReference>
<dbReference type="AlphaFoldDB" id="A0AAD5K9H3"/>
<dbReference type="InterPro" id="IPR011990">
    <property type="entry name" value="TPR-like_helical_dom_sf"/>
</dbReference>
<dbReference type="EMBL" id="JAIXMP010000014">
    <property type="protein sequence ID" value="KAI9262381.1"/>
    <property type="molecule type" value="Genomic_DNA"/>
</dbReference>
<evidence type="ECO:0008006" key="3">
    <source>
        <dbReference type="Google" id="ProtNLM"/>
    </source>
</evidence>
<dbReference type="SUPFAM" id="SSF48452">
    <property type="entry name" value="TPR-like"/>
    <property type="match status" value="1"/>
</dbReference>
<evidence type="ECO:0000313" key="1">
    <source>
        <dbReference type="EMBL" id="KAI9262381.1"/>
    </source>
</evidence>
<reference evidence="1" key="1">
    <citation type="journal article" date="2022" name="IScience">
        <title>Evolution of zygomycete secretomes and the origins of terrestrial fungal ecologies.</title>
        <authorList>
            <person name="Chang Y."/>
            <person name="Wang Y."/>
            <person name="Mondo S."/>
            <person name="Ahrendt S."/>
            <person name="Andreopoulos W."/>
            <person name="Barry K."/>
            <person name="Beard J."/>
            <person name="Benny G.L."/>
            <person name="Blankenship S."/>
            <person name="Bonito G."/>
            <person name="Cuomo C."/>
            <person name="Desiro A."/>
            <person name="Gervers K.A."/>
            <person name="Hundley H."/>
            <person name="Kuo A."/>
            <person name="LaButti K."/>
            <person name="Lang B.F."/>
            <person name="Lipzen A."/>
            <person name="O'Donnell K."/>
            <person name="Pangilinan J."/>
            <person name="Reynolds N."/>
            <person name="Sandor L."/>
            <person name="Smith M.E."/>
            <person name="Tsang A."/>
            <person name="Grigoriev I.V."/>
            <person name="Stajich J.E."/>
            <person name="Spatafora J.W."/>
        </authorList>
    </citation>
    <scope>NUCLEOTIDE SEQUENCE</scope>
    <source>
        <strain evidence="1">RSA 2281</strain>
    </source>
</reference>
<dbReference type="GO" id="GO:0019005">
    <property type="term" value="C:SCF ubiquitin ligase complex"/>
    <property type="evidence" value="ECO:0007669"/>
    <property type="project" value="TreeGrafter"/>
</dbReference>
<evidence type="ECO:0000313" key="2">
    <source>
        <dbReference type="Proteomes" id="UP001209540"/>
    </source>
</evidence>
<dbReference type="Gene3D" id="3.80.10.10">
    <property type="entry name" value="Ribonuclease Inhibitor"/>
    <property type="match status" value="1"/>
</dbReference>
<comment type="caution">
    <text evidence="1">The sequence shown here is derived from an EMBL/GenBank/DDBJ whole genome shotgun (WGS) entry which is preliminary data.</text>
</comment>
<keyword evidence="2" id="KW-1185">Reference proteome</keyword>
<dbReference type="Proteomes" id="UP001209540">
    <property type="component" value="Unassembled WGS sequence"/>
</dbReference>
<dbReference type="SUPFAM" id="SSF81383">
    <property type="entry name" value="F-box domain"/>
    <property type="match status" value="1"/>
</dbReference>
<dbReference type="InterPro" id="IPR032675">
    <property type="entry name" value="LRR_dom_sf"/>
</dbReference>
<reference evidence="1" key="2">
    <citation type="submission" date="2023-02" db="EMBL/GenBank/DDBJ databases">
        <authorList>
            <consortium name="DOE Joint Genome Institute"/>
            <person name="Mondo S.J."/>
            <person name="Chang Y."/>
            <person name="Wang Y."/>
            <person name="Ahrendt S."/>
            <person name="Andreopoulos W."/>
            <person name="Barry K."/>
            <person name="Beard J."/>
            <person name="Benny G.L."/>
            <person name="Blankenship S."/>
            <person name="Bonito G."/>
            <person name="Cuomo C."/>
            <person name="Desiro A."/>
            <person name="Gervers K.A."/>
            <person name="Hundley H."/>
            <person name="Kuo A."/>
            <person name="LaButti K."/>
            <person name="Lang B.F."/>
            <person name="Lipzen A."/>
            <person name="O'Donnell K."/>
            <person name="Pangilinan J."/>
            <person name="Reynolds N."/>
            <person name="Sandor L."/>
            <person name="Smith M.W."/>
            <person name="Tsang A."/>
            <person name="Grigoriev I.V."/>
            <person name="Stajich J.E."/>
            <person name="Spatafora J.W."/>
        </authorList>
    </citation>
    <scope>NUCLEOTIDE SEQUENCE</scope>
    <source>
        <strain evidence="1">RSA 2281</strain>
    </source>
</reference>
<dbReference type="Gene3D" id="1.25.40.10">
    <property type="entry name" value="Tetratricopeptide repeat domain"/>
    <property type="match status" value="1"/>
</dbReference>
<protein>
    <recommendedName>
        <fullName evidence="3">F-box domain-containing protein</fullName>
    </recommendedName>
</protein>
<proteinExistence type="predicted"/>
<gene>
    <name evidence="1" type="ORF">BDA99DRAFT_511054</name>
</gene>
<dbReference type="InterPro" id="IPR036047">
    <property type="entry name" value="F-box-like_dom_sf"/>
</dbReference>
<accession>A0AAD5K9H3</accession>
<sequence length="691" mass="79552">MEHSILNQLTMPIHMAEHSLRDGHLATAIKCSTVALENLHEIQCELLSIRVAAYQRQGNFSKAHDDAVILQKEMPNDFRGYVYAAESLLKQEKMIEAIDTCEAILPRRRTKFYARIPQHQALWRLRKTAIYNQRHRMDPIKKLPYDVITVILDQLILSDILCCMNVSKTWCYCILACCVKNLNSLEFSDKDDGNKVMDYFYDKPTEFYRAIQLLSDQVKELKIHCYSNPKIKEVSSLLGNLPFRHLQSLSVDDCDDVDPILPTLLNNSKYTLKNLYLGNTCKVNVNEILDLCPNIAMLQCSAPIYPLEYNNTKHQQIQLLHPHSNLTHLHITTKGIQIKNLKQILKYASNLHKLTLAEENPNILRVFHRQYNNHLRHICLHPEGTSPHNNSDSEYIDTTRFNGTIDIYHCYNVNSGLLLPIMNNQRRTEALSLTVSPECHLEDWAGFSTFASPYLRYIKLSFTQETEDVFANIVSHCPSLEEILIHNLSHPPRLFLYSVKYSLPNLRCFGIENSPDHARGNPNIAVGDHALREFFAHYASLEEKNTSSLCSLEEIRLRNVSNVETATLLQLVKIHSLKAIHIVGLDHDFVRPSKAPVMRELARKAKGLYSFNCLVLDGHDITDQDMEGLDCTVLRLERMPLITKEGMKDLLERSKKLKTLTIFECEKLDRDVMMDLVADIKRIQLVYEISY</sequence>
<dbReference type="SUPFAM" id="SSF52047">
    <property type="entry name" value="RNI-like"/>
    <property type="match status" value="2"/>
</dbReference>
<dbReference type="Gene3D" id="1.20.1280.50">
    <property type="match status" value="1"/>
</dbReference>
<name>A0AAD5K9H3_9FUNG</name>
<organism evidence="1 2">
    <name type="scientific">Phascolomyces articulosus</name>
    <dbReference type="NCBI Taxonomy" id="60185"/>
    <lineage>
        <taxon>Eukaryota</taxon>
        <taxon>Fungi</taxon>
        <taxon>Fungi incertae sedis</taxon>
        <taxon>Mucoromycota</taxon>
        <taxon>Mucoromycotina</taxon>
        <taxon>Mucoromycetes</taxon>
        <taxon>Mucorales</taxon>
        <taxon>Lichtheimiaceae</taxon>
        <taxon>Phascolomyces</taxon>
    </lineage>
</organism>